<accession>A0A250B1Z5</accession>
<dbReference type="RefSeq" id="WP_095846708.1">
    <property type="nucleotide sequence ID" value="NZ_CP014136.1"/>
</dbReference>
<dbReference type="KEGG" id="gqu:AWC35_12620"/>
<evidence type="ECO:0000256" key="2">
    <source>
        <dbReference type="ARBA" id="ARBA00023125"/>
    </source>
</evidence>
<keyword evidence="6" id="KW-1185">Reference proteome</keyword>
<dbReference type="Proteomes" id="UP000217182">
    <property type="component" value="Chromosome"/>
</dbReference>
<keyword evidence="1" id="KW-0805">Transcription regulation</keyword>
<proteinExistence type="predicted"/>
<dbReference type="InterPro" id="IPR018062">
    <property type="entry name" value="HTH_AraC-typ_CS"/>
</dbReference>
<dbReference type="PRINTS" id="PR00032">
    <property type="entry name" value="HTHARAC"/>
</dbReference>
<keyword evidence="3" id="KW-0804">Transcription</keyword>
<reference evidence="5 6" key="1">
    <citation type="submission" date="2016-01" db="EMBL/GenBank/DDBJ databases">
        <authorList>
            <person name="Oliw E.H."/>
        </authorList>
    </citation>
    <scope>NUCLEOTIDE SEQUENCE [LARGE SCALE GENOMIC DNA]</scope>
    <source>
        <strain evidence="5 6">FRB97</strain>
    </source>
</reference>
<dbReference type="GO" id="GO:0043565">
    <property type="term" value="F:sequence-specific DNA binding"/>
    <property type="evidence" value="ECO:0007669"/>
    <property type="project" value="InterPro"/>
</dbReference>
<dbReference type="SUPFAM" id="SSF46689">
    <property type="entry name" value="Homeodomain-like"/>
    <property type="match status" value="2"/>
</dbReference>
<dbReference type="Pfam" id="PF12833">
    <property type="entry name" value="HTH_18"/>
    <property type="match status" value="1"/>
</dbReference>
<feature type="domain" description="HTH araC/xylS-type" evidence="4">
    <location>
        <begin position="180"/>
        <end position="278"/>
    </location>
</feature>
<sequence>MSVFIQSILSEFSNLCSGADSVLVANGSAQAPTMAYRLHVPRIELTVKGVLNMLLPKGEDKIVKYDRPVGSITYIPANGWNFPQWSAPVISLSVVFWKQDIGFSIINWDGAQFKEVEKFNLQNTSSTVRDRLLELAESMAWAQDKTSETFAHIIYALISDISYQLAEGMKERKEPISLIDEIKRFIDNNYHHEISRESVADVFNISPGYLSRLFSKDSDVKFNEYLKSTRISRSRVLLTNTALKINEVSERCGFTDTNYFCKVFREINDCTPLEYRRRNKGISLL</sequence>
<name>A0A250B1Z5_9GAMM</name>
<dbReference type="PANTHER" id="PTHR43280">
    <property type="entry name" value="ARAC-FAMILY TRANSCRIPTIONAL REGULATOR"/>
    <property type="match status" value="1"/>
</dbReference>
<evidence type="ECO:0000256" key="1">
    <source>
        <dbReference type="ARBA" id="ARBA00023015"/>
    </source>
</evidence>
<dbReference type="PANTHER" id="PTHR43280:SF10">
    <property type="entry name" value="REGULATORY PROTEIN POCR"/>
    <property type="match status" value="1"/>
</dbReference>
<gene>
    <name evidence="5" type="ORF">AWC35_12620</name>
</gene>
<dbReference type="EMBL" id="CP014136">
    <property type="protein sequence ID" value="ATA20105.1"/>
    <property type="molecule type" value="Genomic_DNA"/>
</dbReference>
<organism evidence="5 6">
    <name type="scientific">Gibbsiella quercinecans</name>
    <dbReference type="NCBI Taxonomy" id="929813"/>
    <lineage>
        <taxon>Bacteria</taxon>
        <taxon>Pseudomonadati</taxon>
        <taxon>Pseudomonadota</taxon>
        <taxon>Gammaproteobacteria</taxon>
        <taxon>Enterobacterales</taxon>
        <taxon>Yersiniaceae</taxon>
        <taxon>Gibbsiella</taxon>
    </lineage>
</organism>
<dbReference type="Gene3D" id="1.10.10.60">
    <property type="entry name" value="Homeodomain-like"/>
    <property type="match status" value="2"/>
</dbReference>
<protein>
    <submittedName>
        <fullName evidence="5">AraC family transcriptional regulator</fullName>
    </submittedName>
</protein>
<evidence type="ECO:0000259" key="4">
    <source>
        <dbReference type="PROSITE" id="PS01124"/>
    </source>
</evidence>
<dbReference type="PROSITE" id="PS01124">
    <property type="entry name" value="HTH_ARAC_FAMILY_2"/>
    <property type="match status" value="1"/>
</dbReference>
<dbReference type="GO" id="GO:0003700">
    <property type="term" value="F:DNA-binding transcription factor activity"/>
    <property type="evidence" value="ECO:0007669"/>
    <property type="project" value="InterPro"/>
</dbReference>
<dbReference type="OrthoDB" id="9803764at2"/>
<evidence type="ECO:0000313" key="5">
    <source>
        <dbReference type="EMBL" id="ATA20105.1"/>
    </source>
</evidence>
<evidence type="ECO:0000256" key="3">
    <source>
        <dbReference type="ARBA" id="ARBA00023163"/>
    </source>
</evidence>
<dbReference type="SMART" id="SM00342">
    <property type="entry name" value="HTH_ARAC"/>
    <property type="match status" value="1"/>
</dbReference>
<dbReference type="InterPro" id="IPR009057">
    <property type="entry name" value="Homeodomain-like_sf"/>
</dbReference>
<keyword evidence="2" id="KW-0238">DNA-binding</keyword>
<dbReference type="InterPro" id="IPR018060">
    <property type="entry name" value="HTH_AraC"/>
</dbReference>
<dbReference type="InterPro" id="IPR020449">
    <property type="entry name" value="Tscrpt_reg_AraC-type_HTH"/>
</dbReference>
<evidence type="ECO:0000313" key="6">
    <source>
        <dbReference type="Proteomes" id="UP000217182"/>
    </source>
</evidence>
<dbReference type="AlphaFoldDB" id="A0A250B1Z5"/>
<dbReference type="PROSITE" id="PS00041">
    <property type="entry name" value="HTH_ARAC_FAMILY_1"/>
    <property type="match status" value="1"/>
</dbReference>